<gene>
    <name evidence="2" type="ORF">Pth03_12070</name>
</gene>
<keyword evidence="3" id="KW-1185">Reference proteome</keyword>
<dbReference type="Pfam" id="PF00702">
    <property type="entry name" value="Hydrolase"/>
    <property type="match status" value="1"/>
</dbReference>
<comment type="caution">
    <text evidence="2">The sequence shown here is derived from an EMBL/GenBank/DDBJ whole genome shotgun (WGS) entry which is preliminary data.</text>
</comment>
<dbReference type="InterPro" id="IPR036412">
    <property type="entry name" value="HAD-like_sf"/>
</dbReference>
<dbReference type="InterPro" id="IPR006439">
    <property type="entry name" value="HAD-SF_hydro_IA"/>
</dbReference>
<evidence type="ECO:0000313" key="2">
    <source>
        <dbReference type="EMBL" id="GII52818.1"/>
    </source>
</evidence>
<dbReference type="InterPro" id="IPR051540">
    <property type="entry name" value="S-2-haloacid_dehalogenase"/>
</dbReference>
<sequence length="234" mass="24599">MSTVRALAIDFGGTLANPGPSPDGSKVAGILGSLPGMTVSDGFAAVFDSITGQLRRTDRDLGTQTPFAERLCQAAIESGTVLPENVDTIVEKVFTAIPDGEIDAAAAQTLRLLHDRGMTCVLACDTQRPSTTRRATLQSAGILNCFHALVLSSEIGVRKPHSRFYDAVVAAAGCPVSEILFVGDTPAKDAIAPHARGMRSVLIATQRPAGLEESIGVIEHFSMLPEYLEALDAP</sequence>
<dbReference type="GO" id="GO:0016787">
    <property type="term" value="F:hydrolase activity"/>
    <property type="evidence" value="ECO:0007669"/>
    <property type="project" value="UniProtKB-KW"/>
</dbReference>
<dbReference type="PANTHER" id="PTHR43316:SF3">
    <property type="entry name" value="HALOACID DEHALOGENASE, TYPE II (AFU_ORTHOLOGUE AFUA_2G07750)-RELATED"/>
    <property type="match status" value="1"/>
</dbReference>
<dbReference type="PRINTS" id="PR00413">
    <property type="entry name" value="HADHALOGNASE"/>
</dbReference>
<dbReference type="AlphaFoldDB" id="A0A8J3XXD4"/>
<name>A0A8J3XXD4_9ACTN</name>
<evidence type="ECO:0000256" key="1">
    <source>
        <dbReference type="ARBA" id="ARBA00022801"/>
    </source>
</evidence>
<dbReference type="RefSeq" id="WP_203943106.1">
    <property type="nucleotide sequence ID" value="NZ_BOOR01000007.1"/>
</dbReference>
<dbReference type="EMBL" id="BOOR01000007">
    <property type="protein sequence ID" value="GII52818.1"/>
    <property type="molecule type" value="Genomic_DNA"/>
</dbReference>
<dbReference type="SUPFAM" id="SSF56784">
    <property type="entry name" value="HAD-like"/>
    <property type="match status" value="1"/>
</dbReference>
<organism evidence="2 3">
    <name type="scientific">Planotetraspora thailandica</name>
    <dbReference type="NCBI Taxonomy" id="487172"/>
    <lineage>
        <taxon>Bacteria</taxon>
        <taxon>Bacillati</taxon>
        <taxon>Actinomycetota</taxon>
        <taxon>Actinomycetes</taxon>
        <taxon>Streptosporangiales</taxon>
        <taxon>Streptosporangiaceae</taxon>
        <taxon>Planotetraspora</taxon>
    </lineage>
</organism>
<evidence type="ECO:0008006" key="4">
    <source>
        <dbReference type="Google" id="ProtNLM"/>
    </source>
</evidence>
<dbReference type="Proteomes" id="UP000605992">
    <property type="component" value="Unassembled WGS sequence"/>
</dbReference>
<accession>A0A8J3XXD4</accession>
<dbReference type="InterPro" id="IPR023214">
    <property type="entry name" value="HAD_sf"/>
</dbReference>
<evidence type="ECO:0000313" key="3">
    <source>
        <dbReference type="Proteomes" id="UP000605992"/>
    </source>
</evidence>
<keyword evidence="1" id="KW-0378">Hydrolase</keyword>
<dbReference type="PANTHER" id="PTHR43316">
    <property type="entry name" value="HYDROLASE, HALOACID DELAHOGENASE-RELATED"/>
    <property type="match status" value="1"/>
</dbReference>
<proteinExistence type="predicted"/>
<protein>
    <recommendedName>
        <fullName evidence="4">Haloacid dehalogenase</fullName>
    </recommendedName>
</protein>
<reference evidence="2" key="1">
    <citation type="submission" date="2021-01" db="EMBL/GenBank/DDBJ databases">
        <title>Whole genome shotgun sequence of Planotetraspora thailandica NBRC 104271.</title>
        <authorList>
            <person name="Komaki H."/>
            <person name="Tamura T."/>
        </authorList>
    </citation>
    <scope>NUCLEOTIDE SEQUENCE</scope>
    <source>
        <strain evidence="2">NBRC 104271</strain>
    </source>
</reference>
<dbReference type="Gene3D" id="3.40.50.1000">
    <property type="entry name" value="HAD superfamily/HAD-like"/>
    <property type="match status" value="1"/>
</dbReference>